<evidence type="ECO:0000313" key="8">
    <source>
        <dbReference type="EMBL" id="MDQ0436002.1"/>
    </source>
</evidence>
<evidence type="ECO:0000256" key="3">
    <source>
        <dbReference type="ARBA" id="ARBA00023002"/>
    </source>
</evidence>
<feature type="binding site" evidence="6">
    <location>
        <begin position="140"/>
        <end position="143"/>
    </location>
    <ligand>
        <name>FMN</name>
        <dbReference type="ChEBI" id="CHEBI:58210"/>
    </ligand>
</feature>
<name>A0ABU0H1T6_9HYPH</name>
<dbReference type="EMBL" id="JAUSVO010000001">
    <property type="protein sequence ID" value="MDQ0436002.1"/>
    <property type="molecule type" value="Genomic_DNA"/>
</dbReference>
<keyword evidence="9" id="KW-1185">Reference proteome</keyword>
<dbReference type="InterPro" id="IPR050104">
    <property type="entry name" value="FMN-dep_NADH:Q_OxRdtase_AzoR1"/>
</dbReference>
<dbReference type="InterPro" id="IPR029039">
    <property type="entry name" value="Flavoprotein-like_sf"/>
</dbReference>
<dbReference type="Gene3D" id="3.40.50.360">
    <property type="match status" value="1"/>
</dbReference>
<comment type="similarity">
    <text evidence="6">Belongs to the azoreductase type 1 family.</text>
</comment>
<dbReference type="EC" id="1.6.5.-" evidence="6"/>
<evidence type="ECO:0000256" key="4">
    <source>
        <dbReference type="ARBA" id="ARBA00023027"/>
    </source>
</evidence>
<dbReference type="GO" id="GO:0016491">
    <property type="term" value="F:oxidoreductase activity"/>
    <property type="evidence" value="ECO:0007669"/>
    <property type="project" value="UniProtKB-KW"/>
</dbReference>
<evidence type="ECO:0000256" key="6">
    <source>
        <dbReference type="HAMAP-Rule" id="MF_01216"/>
    </source>
</evidence>
<reference evidence="8 9" key="1">
    <citation type="submission" date="2023-07" db="EMBL/GenBank/DDBJ databases">
        <title>Genomic Encyclopedia of Type Strains, Phase IV (KMG-IV): sequencing the most valuable type-strain genomes for metagenomic binning, comparative biology and taxonomic classification.</title>
        <authorList>
            <person name="Goeker M."/>
        </authorList>
    </citation>
    <scope>NUCLEOTIDE SEQUENCE [LARGE SCALE GENOMIC DNA]</scope>
    <source>
        <strain evidence="8 9">B6-8</strain>
    </source>
</reference>
<evidence type="ECO:0000256" key="5">
    <source>
        <dbReference type="ARBA" id="ARBA00048542"/>
    </source>
</evidence>
<comment type="function">
    <text evidence="6">Also exhibits azoreductase activity. Catalyzes the reductive cleavage of the azo bond in aromatic azo compounds to the corresponding amines.</text>
</comment>
<sequence>MTNILFVTSSPRGAASHSTKVAEQVLAGLIEREPGASVVRRDLSANPLPHLGEDYLGALFSAPEGWTEEQRALVGISDTLVDEVFAADVIVIASAMINFSVPSTLKTWLDYVARAGKTFSYGEAGPKGLITGKRVVLVESKGGIYSEGPMKAHDHQLPYLRFILAFLGMTDVEVIQVEGVNLGPDIAVAAVEKATTQAGATAKAISDQRQAA</sequence>
<dbReference type="InterPro" id="IPR023048">
    <property type="entry name" value="NADH:quinone_OxRdtase_FMN_depd"/>
</dbReference>
<organism evidence="8 9">
    <name type="scientific">Kaistia dalseonensis</name>
    <dbReference type="NCBI Taxonomy" id="410840"/>
    <lineage>
        <taxon>Bacteria</taxon>
        <taxon>Pseudomonadati</taxon>
        <taxon>Pseudomonadota</taxon>
        <taxon>Alphaproteobacteria</taxon>
        <taxon>Hyphomicrobiales</taxon>
        <taxon>Kaistiaceae</taxon>
        <taxon>Kaistia</taxon>
    </lineage>
</organism>
<keyword evidence="2 6" id="KW-0288">FMN</keyword>
<evidence type="ECO:0000313" key="9">
    <source>
        <dbReference type="Proteomes" id="UP001241603"/>
    </source>
</evidence>
<feature type="binding site" evidence="6">
    <location>
        <position position="10"/>
    </location>
    <ligand>
        <name>FMN</name>
        <dbReference type="ChEBI" id="CHEBI:58210"/>
    </ligand>
</feature>
<keyword evidence="1 6" id="KW-0285">Flavoprotein</keyword>
<evidence type="ECO:0000256" key="2">
    <source>
        <dbReference type="ARBA" id="ARBA00022643"/>
    </source>
</evidence>
<accession>A0ABU0H1T6</accession>
<dbReference type="EC" id="1.7.1.17" evidence="6"/>
<dbReference type="SUPFAM" id="SSF52218">
    <property type="entry name" value="Flavoproteins"/>
    <property type="match status" value="1"/>
</dbReference>
<comment type="function">
    <text evidence="6">Quinone reductase that provides resistance to thiol-specific stress caused by electrophilic quinones.</text>
</comment>
<dbReference type="RefSeq" id="WP_266346947.1">
    <property type="nucleotide sequence ID" value="NZ_JAPKNG010000001.1"/>
</dbReference>
<feature type="binding site" evidence="6">
    <location>
        <begin position="16"/>
        <end position="18"/>
    </location>
    <ligand>
        <name>FMN</name>
        <dbReference type="ChEBI" id="CHEBI:58210"/>
    </ligand>
</feature>
<gene>
    <name evidence="6" type="primary">azoR</name>
    <name evidence="8" type="ORF">QO014_000372</name>
</gene>
<dbReference type="Proteomes" id="UP001241603">
    <property type="component" value="Unassembled WGS sequence"/>
</dbReference>
<keyword evidence="4 6" id="KW-0520">NAD</keyword>
<comment type="cofactor">
    <cofactor evidence="6">
        <name>FMN</name>
        <dbReference type="ChEBI" id="CHEBI:58210"/>
    </cofactor>
    <text evidence="6">Binds 1 FMN per subunit.</text>
</comment>
<evidence type="ECO:0000259" key="7">
    <source>
        <dbReference type="Pfam" id="PF02525"/>
    </source>
</evidence>
<keyword evidence="3 6" id="KW-0560">Oxidoreductase</keyword>
<dbReference type="PANTHER" id="PTHR43741">
    <property type="entry name" value="FMN-DEPENDENT NADH-AZOREDUCTASE 1"/>
    <property type="match status" value="1"/>
</dbReference>
<protein>
    <recommendedName>
        <fullName evidence="6">FMN dependent NADH:quinone oxidoreductase</fullName>
        <ecNumber evidence="6">1.6.5.-</ecNumber>
    </recommendedName>
    <alternativeName>
        <fullName evidence="6">Azo-dye reductase</fullName>
    </alternativeName>
    <alternativeName>
        <fullName evidence="6">FMN-dependent NADH-azo compound oxidoreductase</fullName>
    </alternativeName>
    <alternativeName>
        <fullName evidence="6">FMN-dependent NADH-azoreductase</fullName>
        <ecNumber evidence="6">1.7.1.17</ecNumber>
    </alternativeName>
</protein>
<feature type="domain" description="Flavodoxin-like fold" evidence="7">
    <location>
        <begin position="3"/>
        <end position="198"/>
    </location>
</feature>
<dbReference type="InterPro" id="IPR003680">
    <property type="entry name" value="Flavodoxin_fold"/>
</dbReference>
<comment type="caution">
    <text evidence="6">Lacks conserved residue(s) required for the propagation of feature annotation.</text>
</comment>
<dbReference type="Pfam" id="PF02525">
    <property type="entry name" value="Flavodoxin_2"/>
    <property type="match status" value="1"/>
</dbReference>
<comment type="catalytic activity">
    <reaction evidence="6">
        <text>2 a quinone + NADH + H(+) = 2 a 1,4-benzosemiquinone + NAD(+)</text>
        <dbReference type="Rhea" id="RHEA:65952"/>
        <dbReference type="ChEBI" id="CHEBI:15378"/>
        <dbReference type="ChEBI" id="CHEBI:57540"/>
        <dbReference type="ChEBI" id="CHEBI:57945"/>
        <dbReference type="ChEBI" id="CHEBI:132124"/>
        <dbReference type="ChEBI" id="CHEBI:134225"/>
    </reaction>
</comment>
<dbReference type="HAMAP" id="MF_01216">
    <property type="entry name" value="Azoreductase_type1"/>
    <property type="match status" value="1"/>
</dbReference>
<comment type="subunit">
    <text evidence="6">Homodimer.</text>
</comment>
<evidence type="ECO:0000256" key="1">
    <source>
        <dbReference type="ARBA" id="ARBA00022630"/>
    </source>
</evidence>
<comment type="caution">
    <text evidence="8">The sequence shown here is derived from an EMBL/GenBank/DDBJ whole genome shotgun (WGS) entry which is preliminary data.</text>
</comment>
<comment type="catalytic activity">
    <reaction evidence="5">
        <text>N,N-dimethyl-1,4-phenylenediamine + anthranilate + 2 NAD(+) = 2-(4-dimethylaminophenyl)diazenylbenzoate + 2 NADH + 2 H(+)</text>
        <dbReference type="Rhea" id="RHEA:55872"/>
        <dbReference type="ChEBI" id="CHEBI:15378"/>
        <dbReference type="ChEBI" id="CHEBI:15783"/>
        <dbReference type="ChEBI" id="CHEBI:16567"/>
        <dbReference type="ChEBI" id="CHEBI:57540"/>
        <dbReference type="ChEBI" id="CHEBI:57945"/>
        <dbReference type="ChEBI" id="CHEBI:71579"/>
        <dbReference type="EC" id="1.7.1.17"/>
    </reaction>
    <physiologicalReaction direction="right-to-left" evidence="5">
        <dbReference type="Rhea" id="RHEA:55874"/>
    </physiologicalReaction>
</comment>
<dbReference type="PANTHER" id="PTHR43741:SF4">
    <property type="entry name" value="FMN-DEPENDENT NADH:QUINONE OXIDOREDUCTASE"/>
    <property type="match status" value="1"/>
</dbReference>
<proteinExistence type="inferred from homology"/>